<evidence type="ECO:0000313" key="8">
    <source>
        <dbReference type="EMBL" id="CAF3650397.1"/>
    </source>
</evidence>
<dbReference type="InterPro" id="IPR014720">
    <property type="entry name" value="dsRBD_dom"/>
</dbReference>
<dbReference type="AlphaFoldDB" id="A0A818R9S6"/>
<accession>A0A818R9S6</accession>
<dbReference type="InterPro" id="IPR006561">
    <property type="entry name" value="DZF_dom"/>
</dbReference>
<dbReference type="SUPFAM" id="SSF54768">
    <property type="entry name" value="dsRNA-binding domain-like"/>
    <property type="match status" value="1"/>
</dbReference>
<feature type="domain" description="DRBM" evidence="6">
    <location>
        <begin position="52"/>
        <end position="102"/>
    </location>
</feature>
<feature type="compositionally biased region" description="Polar residues" evidence="5">
    <location>
        <begin position="122"/>
        <end position="131"/>
    </location>
</feature>
<feature type="compositionally biased region" description="Low complexity" evidence="5">
    <location>
        <begin position="91"/>
        <end position="101"/>
    </location>
</feature>
<evidence type="ECO:0000256" key="2">
    <source>
        <dbReference type="ARBA" id="ARBA00022490"/>
    </source>
</evidence>
<dbReference type="PROSITE" id="PS50137">
    <property type="entry name" value="DS_RBD"/>
    <property type="match status" value="1"/>
</dbReference>
<feature type="compositionally biased region" description="Basic residues" evidence="5">
    <location>
        <begin position="105"/>
        <end position="115"/>
    </location>
</feature>
<dbReference type="GO" id="GO:0003723">
    <property type="term" value="F:RNA binding"/>
    <property type="evidence" value="ECO:0007669"/>
    <property type="project" value="UniProtKB-UniRule"/>
</dbReference>
<reference evidence="8" key="1">
    <citation type="submission" date="2021-02" db="EMBL/GenBank/DDBJ databases">
        <authorList>
            <person name="Nowell W R."/>
        </authorList>
    </citation>
    <scope>NUCLEOTIDE SEQUENCE</scope>
</reference>
<evidence type="ECO:0000259" key="7">
    <source>
        <dbReference type="PROSITE" id="PS51703"/>
    </source>
</evidence>
<comment type="caution">
    <text evidence="8">The sequence shown here is derived from an EMBL/GenBank/DDBJ whole genome shotgun (WGS) entry which is preliminary data.</text>
</comment>
<dbReference type="GO" id="GO:0003677">
    <property type="term" value="F:DNA binding"/>
    <property type="evidence" value="ECO:0007669"/>
    <property type="project" value="UniProtKB-KW"/>
</dbReference>
<proteinExistence type="predicted"/>
<gene>
    <name evidence="8" type="ORF">KIK155_LOCUS23432</name>
</gene>
<dbReference type="Proteomes" id="UP000663865">
    <property type="component" value="Unassembled WGS sequence"/>
</dbReference>
<keyword evidence="4" id="KW-0694">RNA-binding</keyword>
<feature type="domain" description="DZF" evidence="7">
    <location>
        <begin position="129"/>
        <end position="276"/>
    </location>
</feature>
<evidence type="ECO:0000259" key="6">
    <source>
        <dbReference type="PROSITE" id="PS50137"/>
    </source>
</evidence>
<dbReference type="EMBL" id="CAJNYV010004161">
    <property type="protein sequence ID" value="CAF3650397.1"/>
    <property type="molecule type" value="Genomic_DNA"/>
</dbReference>
<evidence type="ECO:0008006" key="10">
    <source>
        <dbReference type="Google" id="ProtNLM"/>
    </source>
</evidence>
<dbReference type="GO" id="GO:0005737">
    <property type="term" value="C:cytoplasm"/>
    <property type="evidence" value="ECO:0007669"/>
    <property type="project" value="UniProtKB-SubCell"/>
</dbReference>
<evidence type="ECO:0000256" key="5">
    <source>
        <dbReference type="SAM" id="MobiDB-lite"/>
    </source>
</evidence>
<dbReference type="Gene3D" id="3.30.460.10">
    <property type="entry name" value="Beta Polymerase, domain 2"/>
    <property type="match status" value="1"/>
</dbReference>
<evidence type="ECO:0000256" key="4">
    <source>
        <dbReference type="PROSITE-ProRule" id="PRU00266"/>
    </source>
</evidence>
<dbReference type="Gene3D" id="3.30.160.20">
    <property type="match status" value="1"/>
</dbReference>
<keyword evidence="2" id="KW-0963">Cytoplasm</keyword>
<evidence type="ECO:0000256" key="3">
    <source>
        <dbReference type="ARBA" id="ARBA00023125"/>
    </source>
</evidence>
<dbReference type="SMART" id="SM00358">
    <property type="entry name" value="DSRM"/>
    <property type="match status" value="1"/>
</dbReference>
<dbReference type="InterPro" id="IPR043519">
    <property type="entry name" value="NT_sf"/>
</dbReference>
<organism evidence="8 9">
    <name type="scientific">Rotaria socialis</name>
    <dbReference type="NCBI Taxonomy" id="392032"/>
    <lineage>
        <taxon>Eukaryota</taxon>
        <taxon>Metazoa</taxon>
        <taxon>Spiralia</taxon>
        <taxon>Gnathifera</taxon>
        <taxon>Rotifera</taxon>
        <taxon>Eurotatoria</taxon>
        <taxon>Bdelloidea</taxon>
        <taxon>Philodinida</taxon>
        <taxon>Philodinidae</taxon>
        <taxon>Rotaria</taxon>
    </lineage>
</organism>
<dbReference type="PANTHER" id="PTHR45762:SF3">
    <property type="entry name" value="ZINC-FINGER PROTEIN AT 72D, ISOFORM B"/>
    <property type="match status" value="1"/>
</dbReference>
<comment type="subcellular location">
    <subcellularLocation>
        <location evidence="1">Cytoplasm</location>
    </subcellularLocation>
</comment>
<keyword evidence="3" id="KW-0238">DNA-binding</keyword>
<dbReference type="PANTHER" id="PTHR45762">
    <property type="entry name" value="ZINC FINGER RNA-BINDING PROTEIN"/>
    <property type="match status" value="1"/>
</dbReference>
<evidence type="ECO:0000256" key="1">
    <source>
        <dbReference type="ARBA" id="ARBA00004496"/>
    </source>
</evidence>
<sequence length="276" mass="31850">MNNNENFNNRRTQAAFMFNRLIMRNQRFPLTEPSYINQKIDLIIGELFVTATYDLISETGPGHCKKFEVRLTVANKTSIGMETSIKRAQQTAEQALATTTLKKPEKSRHKSKSSRTSRINKVPSNDPQKNLPQQQVPVEINQQQINPIHENTFEILLNKKHDEISEQKSIINTLHDCVRDIERALKFVSDRIMKQFQLKKYTIEQANENSLESFRMLKGALKVSILSMHLSLRTDHEYTLVLLCANKPTIALLNDICQELTNALINKLLLRINHIQ</sequence>
<evidence type="ECO:0000313" key="9">
    <source>
        <dbReference type="Proteomes" id="UP000663865"/>
    </source>
</evidence>
<protein>
    <recommendedName>
        <fullName evidence="10">DRBM domain-containing protein</fullName>
    </recommendedName>
</protein>
<dbReference type="PROSITE" id="PS51703">
    <property type="entry name" value="DZF"/>
    <property type="match status" value="1"/>
</dbReference>
<feature type="region of interest" description="Disordered" evidence="5">
    <location>
        <begin position="91"/>
        <end position="132"/>
    </location>
</feature>
<name>A0A818R9S6_9BILA</name>